<feature type="compositionally biased region" description="Basic and acidic residues" evidence="1">
    <location>
        <begin position="421"/>
        <end position="439"/>
    </location>
</feature>
<name>A0A8J3IEB8_9CHLR</name>
<keyword evidence="3" id="KW-1185">Reference proteome</keyword>
<evidence type="ECO:0000313" key="2">
    <source>
        <dbReference type="EMBL" id="GHO90027.1"/>
    </source>
</evidence>
<evidence type="ECO:0000313" key="3">
    <source>
        <dbReference type="Proteomes" id="UP000597444"/>
    </source>
</evidence>
<comment type="caution">
    <text evidence="2">The sequence shown here is derived from an EMBL/GenBank/DDBJ whole genome shotgun (WGS) entry which is preliminary data.</text>
</comment>
<proteinExistence type="predicted"/>
<dbReference type="Proteomes" id="UP000597444">
    <property type="component" value="Unassembled WGS sequence"/>
</dbReference>
<dbReference type="AlphaFoldDB" id="A0A8J3IEB8"/>
<protein>
    <submittedName>
        <fullName evidence="2">Uncharacterized protein</fullName>
    </submittedName>
</protein>
<organism evidence="2 3">
    <name type="scientific">Reticulibacter mediterranei</name>
    <dbReference type="NCBI Taxonomy" id="2778369"/>
    <lineage>
        <taxon>Bacteria</taxon>
        <taxon>Bacillati</taxon>
        <taxon>Chloroflexota</taxon>
        <taxon>Ktedonobacteria</taxon>
        <taxon>Ktedonobacterales</taxon>
        <taxon>Reticulibacteraceae</taxon>
        <taxon>Reticulibacter</taxon>
    </lineage>
</organism>
<feature type="region of interest" description="Disordered" evidence="1">
    <location>
        <begin position="417"/>
        <end position="439"/>
    </location>
</feature>
<reference evidence="2" key="1">
    <citation type="submission" date="2020-10" db="EMBL/GenBank/DDBJ databases">
        <title>Taxonomic study of unclassified bacteria belonging to the class Ktedonobacteria.</title>
        <authorList>
            <person name="Yabe S."/>
            <person name="Wang C.M."/>
            <person name="Zheng Y."/>
            <person name="Sakai Y."/>
            <person name="Cavaletti L."/>
            <person name="Monciardini P."/>
            <person name="Donadio S."/>
        </authorList>
    </citation>
    <scope>NUCLEOTIDE SEQUENCE</scope>
    <source>
        <strain evidence="2">ID150040</strain>
    </source>
</reference>
<accession>A0A8J3IEB8</accession>
<sequence>MFVTTHRGDQHLTVGVPAFLARYEQHVRNTQIVRMIVDREGMATEFLARLHAEGRNVVTILQTNQYRDLTSFSDVGTLIPLSTDVHGQVIREVAPASITLSREDHPDSPLCLQVALIRDLRWTVLVRPDPGEAQYPQRWDSDLPLDERTWWREGWQATAAPAKETIPKLIPIVTTVQTQPVDAIELAQTYIQRWPAQENIIKDYLLPLGLDTNHGFAKLAVENSEVAKRRARLELRLARLKQWAQSAGKREAQASRRRERLRTAYNQRSKELYRVLWEYQLSLEEQNLAESVFRQKLQEKFGGLSLAGIPERQSKAFDFFVSREPFLVSAFAFEQCKLLVKQRLLRFERQRRLETAVIPASGRKVECCSKQRAICPIEEDLSRSTHGIKSIITSDRHSQLRLSSAIVFAANSGVAPAGISKEPRPTESRRHDKREARHI</sequence>
<evidence type="ECO:0000256" key="1">
    <source>
        <dbReference type="SAM" id="MobiDB-lite"/>
    </source>
</evidence>
<gene>
    <name evidence="2" type="ORF">KSF_000750</name>
</gene>
<dbReference type="EMBL" id="BNJK01000001">
    <property type="protein sequence ID" value="GHO90027.1"/>
    <property type="molecule type" value="Genomic_DNA"/>
</dbReference>